<evidence type="ECO:0008006" key="4">
    <source>
        <dbReference type="Google" id="ProtNLM"/>
    </source>
</evidence>
<feature type="compositionally biased region" description="Basic and acidic residues" evidence="1">
    <location>
        <begin position="1"/>
        <end position="11"/>
    </location>
</feature>
<dbReference type="EMBL" id="CP045851">
    <property type="protein sequence ID" value="QGG95599.1"/>
    <property type="molecule type" value="Genomic_DNA"/>
</dbReference>
<evidence type="ECO:0000256" key="1">
    <source>
        <dbReference type="SAM" id="MobiDB-lite"/>
    </source>
</evidence>
<feature type="compositionally biased region" description="Acidic residues" evidence="1">
    <location>
        <begin position="12"/>
        <end position="21"/>
    </location>
</feature>
<accession>A0A5Q2RFJ2</accession>
<dbReference type="KEGG" id="atq:GH723_11110"/>
<keyword evidence="3" id="KW-1185">Reference proteome</keyword>
<dbReference type="RefSeq" id="WP_153759706.1">
    <property type="nucleotide sequence ID" value="NZ_CP045851.1"/>
</dbReference>
<protein>
    <recommendedName>
        <fullName evidence="4">Transcriptional regulator</fullName>
    </recommendedName>
</protein>
<feature type="region of interest" description="Disordered" evidence="1">
    <location>
        <begin position="1"/>
        <end position="34"/>
    </location>
</feature>
<dbReference type="Proteomes" id="UP000334019">
    <property type="component" value="Chromosome"/>
</dbReference>
<proteinExistence type="predicted"/>
<sequence>MLELHRQHPDGLTDDEMAELAEGEHGPSLGRRRKDLVDEGLIVPTLLTRPTRRGAQAVVWRIVDGAL</sequence>
<organism evidence="2 3">
    <name type="scientific">Actinomarinicola tropica</name>
    <dbReference type="NCBI Taxonomy" id="2789776"/>
    <lineage>
        <taxon>Bacteria</taxon>
        <taxon>Bacillati</taxon>
        <taxon>Actinomycetota</taxon>
        <taxon>Acidimicrobiia</taxon>
        <taxon>Acidimicrobiales</taxon>
        <taxon>Iamiaceae</taxon>
        <taxon>Actinomarinicola</taxon>
    </lineage>
</organism>
<gene>
    <name evidence="2" type="ORF">GH723_11110</name>
</gene>
<reference evidence="2 3" key="1">
    <citation type="submission" date="2019-11" db="EMBL/GenBank/DDBJ databases">
        <authorList>
            <person name="He Y."/>
        </authorList>
    </citation>
    <scope>NUCLEOTIDE SEQUENCE [LARGE SCALE GENOMIC DNA]</scope>
    <source>
        <strain evidence="2 3">SCSIO 58843</strain>
    </source>
</reference>
<dbReference type="AlphaFoldDB" id="A0A5Q2RFJ2"/>
<name>A0A5Q2RFJ2_9ACTN</name>
<evidence type="ECO:0000313" key="2">
    <source>
        <dbReference type="EMBL" id="QGG95599.1"/>
    </source>
</evidence>
<evidence type="ECO:0000313" key="3">
    <source>
        <dbReference type="Proteomes" id="UP000334019"/>
    </source>
</evidence>